<evidence type="ECO:0000313" key="2">
    <source>
        <dbReference type="Proteomes" id="UP000243528"/>
    </source>
</evidence>
<gene>
    <name evidence="1" type="ORF">CLV30_101409</name>
</gene>
<keyword evidence="2" id="KW-1185">Reference proteome</keyword>
<dbReference type="Proteomes" id="UP000243528">
    <property type="component" value="Unassembled WGS sequence"/>
</dbReference>
<evidence type="ECO:0000313" key="1">
    <source>
        <dbReference type="EMBL" id="PSL08437.1"/>
    </source>
</evidence>
<comment type="caution">
    <text evidence="1">The sequence shown here is derived from an EMBL/GenBank/DDBJ whole genome shotgun (WGS) entry which is preliminary data.</text>
</comment>
<proteinExistence type="predicted"/>
<dbReference type="AlphaFoldDB" id="A0A2P8EG42"/>
<reference evidence="1 2" key="1">
    <citation type="submission" date="2018-03" db="EMBL/GenBank/DDBJ databases">
        <title>Genomic Encyclopedia of Archaeal and Bacterial Type Strains, Phase II (KMG-II): from individual species to whole genera.</title>
        <authorList>
            <person name="Goeker M."/>
        </authorList>
    </citation>
    <scope>NUCLEOTIDE SEQUENCE [LARGE SCALE GENOMIC DNA]</scope>
    <source>
        <strain evidence="1 2">DSM 45211</strain>
    </source>
</reference>
<protein>
    <submittedName>
        <fullName evidence="1">Uncharacterized protein</fullName>
    </submittedName>
</protein>
<organism evidence="1 2">
    <name type="scientific">Haloactinopolyspora alba</name>
    <dbReference type="NCBI Taxonomy" id="648780"/>
    <lineage>
        <taxon>Bacteria</taxon>
        <taxon>Bacillati</taxon>
        <taxon>Actinomycetota</taxon>
        <taxon>Actinomycetes</taxon>
        <taxon>Jiangellales</taxon>
        <taxon>Jiangellaceae</taxon>
        <taxon>Haloactinopolyspora</taxon>
    </lineage>
</organism>
<dbReference type="EMBL" id="PYGE01000001">
    <property type="protein sequence ID" value="PSL08437.1"/>
    <property type="molecule type" value="Genomic_DNA"/>
</dbReference>
<accession>A0A2P8EG42</accession>
<name>A0A2P8EG42_9ACTN</name>
<sequence>MTATAGNGRVVREFLRNHPVNDDFASDVAAARDTVADEVSATWP</sequence>